<dbReference type="SUPFAM" id="SSF47413">
    <property type="entry name" value="lambda repressor-like DNA-binding domains"/>
    <property type="match status" value="1"/>
</dbReference>
<name>A0A5Q2RJD5_9ACTN</name>
<evidence type="ECO:0000259" key="1">
    <source>
        <dbReference type="PROSITE" id="PS50943"/>
    </source>
</evidence>
<evidence type="ECO:0000313" key="2">
    <source>
        <dbReference type="EMBL" id="QGG96978.1"/>
    </source>
</evidence>
<dbReference type="GO" id="GO:0003677">
    <property type="term" value="F:DNA binding"/>
    <property type="evidence" value="ECO:0007669"/>
    <property type="project" value="InterPro"/>
</dbReference>
<sequence>MGPACLVRRRGLRGHGAAPPLGARYLLGYHVAVDAATLIRTARRRAGLSQRDLAARAGTSHPTLCAYEAGRKVPRADTLARILRAAGFAVDVELRPRADASLDARRAKGEELVAVLELAAAFPARHAPDITFPRFDRAA</sequence>
<dbReference type="Proteomes" id="UP000334019">
    <property type="component" value="Chromosome"/>
</dbReference>
<proteinExistence type="predicted"/>
<feature type="domain" description="HTH cro/C1-type" evidence="1">
    <location>
        <begin position="39"/>
        <end position="94"/>
    </location>
</feature>
<protein>
    <submittedName>
        <fullName evidence="2">Helix-turn-helix domain-containing protein</fullName>
    </submittedName>
</protein>
<dbReference type="PROSITE" id="PS50943">
    <property type="entry name" value="HTH_CROC1"/>
    <property type="match status" value="1"/>
</dbReference>
<dbReference type="InterPro" id="IPR010982">
    <property type="entry name" value="Lambda_DNA-bd_dom_sf"/>
</dbReference>
<dbReference type="CDD" id="cd00093">
    <property type="entry name" value="HTH_XRE"/>
    <property type="match status" value="1"/>
</dbReference>
<gene>
    <name evidence="2" type="ORF">GH723_04880</name>
</gene>
<accession>A0A5Q2RJD5</accession>
<dbReference type="KEGG" id="atq:GH723_04880"/>
<dbReference type="InterPro" id="IPR001387">
    <property type="entry name" value="Cro/C1-type_HTH"/>
</dbReference>
<dbReference type="SMART" id="SM00530">
    <property type="entry name" value="HTH_XRE"/>
    <property type="match status" value="1"/>
</dbReference>
<dbReference type="AlphaFoldDB" id="A0A5Q2RJD5"/>
<evidence type="ECO:0000313" key="3">
    <source>
        <dbReference type="Proteomes" id="UP000334019"/>
    </source>
</evidence>
<dbReference type="EMBL" id="CP045851">
    <property type="protein sequence ID" value="QGG96978.1"/>
    <property type="molecule type" value="Genomic_DNA"/>
</dbReference>
<keyword evidence="3" id="KW-1185">Reference proteome</keyword>
<dbReference type="Pfam" id="PF13560">
    <property type="entry name" value="HTH_31"/>
    <property type="match status" value="1"/>
</dbReference>
<dbReference type="Gene3D" id="1.10.260.40">
    <property type="entry name" value="lambda repressor-like DNA-binding domains"/>
    <property type="match status" value="1"/>
</dbReference>
<reference evidence="2 3" key="1">
    <citation type="submission" date="2019-11" db="EMBL/GenBank/DDBJ databases">
        <authorList>
            <person name="He Y."/>
        </authorList>
    </citation>
    <scope>NUCLEOTIDE SEQUENCE [LARGE SCALE GENOMIC DNA]</scope>
    <source>
        <strain evidence="2 3">SCSIO 58843</strain>
    </source>
</reference>
<organism evidence="2 3">
    <name type="scientific">Actinomarinicola tropica</name>
    <dbReference type="NCBI Taxonomy" id="2789776"/>
    <lineage>
        <taxon>Bacteria</taxon>
        <taxon>Bacillati</taxon>
        <taxon>Actinomycetota</taxon>
        <taxon>Acidimicrobiia</taxon>
        <taxon>Acidimicrobiales</taxon>
        <taxon>Iamiaceae</taxon>
        <taxon>Actinomarinicola</taxon>
    </lineage>
</organism>